<dbReference type="OrthoDB" id="42409at2157"/>
<dbReference type="GeneID" id="41717976"/>
<accession>A0A510DVU3</accession>
<dbReference type="KEGG" id="step:IC006_1663"/>
<proteinExistence type="predicted"/>
<gene>
    <name evidence="2" type="ORF">IC006_1663</name>
    <name evidence="3" type="ORF">IC007_1640</name>
</gene>
<accession>A0A510E4V8</accession>
<feature type="transmembrane region" description="Helical" evidence="1">
    <location>
        <begin position="404"/>
        <end position="426"/>
    </location>
</feature>
<feature type="transmembrane region" description="Helical" evidence="1">
    <location>
        <begin position="446"/>
        <end position="466"/>
    </location>
</feature>
<keyword evidence="4" id="KW-1185">Reference proteome</keyword>
<feature type="transmembrane region" description="Helical" evidence="1">
    <location>
        <begin position="88"/>
        <end position="110"/>
    </location>
</feature>
<feature type="transmembrane region" description="Helical" evidence="1">
    <location>
        <begin position="30"/>
        <end position="49"/>
    </location>
</feature>
<feature type="transmembrane region" description="Helical" evidence="1">
    <location>
        <begin position="160"/>
        <end position="180"/>
    </location>
</feature>
<evidence type="ECO:0000313" key="5">
    <source>
        <dbReference type="Proteomes" id="UP000325030"/>
    </source>
</evidence>
<evidence type="ECO:0008006" key="6">
    <source>
        <dbReference type="Google" id="ProtNLM"/>
    </source>
</evidence>
<keyword evidence="1" id="KW-1133">Transmembrane helix</keyword>
<feature type="transmembrane region" description="Helical" evidence="1">
    <location>
        <begin position="285"/>
        <end position="306"/>
    </location>
</feature>
<reference evidence="3 4" key="2">
    <citation type="journal article" date="2020" name="Int. J. Syst. Evol. Microbiol.">
        <title>Sulfuracidifex tepidarius gen. nov., sp. nov. and transfer of Sulfolobus metallicus Huber and Stetter 1992 to the genus Sulfuracidifex as Sulfuracidifex metallicus comb. nov.</title>
        <authorList>
            <person name="Itoh T."/>
            <person name="Miura T."/>
            <person name="Sakai H.D."/>
            <person name="Kato S."/>
            <person name="Ohkuma M."/>
            <person name="Takashina T."/>
        </authorList>
    </citation>
    <scope>NUCLEOTIDE SEQUENCE</scope>
    <source>
        <strain evidence="2 4">IC-006</strain>
        <strain evidence="3">IC-007</strain>
    </source>
</reference>
<dbReference type="AlphaFoldDB" id="A0A510E4V8"/>
<dbReference type="EMBL" id="AP018930">
    <property type="protein sequence ID" value="BBG27110.1"/>
    <property type="molecule type" value="Genomic_DNA"/>
</dbReference>
<dbReference type="Proteomes" id="UP000325030">
    <property type="component" value="Chromosome"/>
</dbReference>
<feature type="transmembrane region" description="Helical" evidence="1">
    <location>
        <begin position="215"/>
        <end position="232"/>
    </location>
</feature>
<protein>
    <recommendedName>
        <fullName evidence="6">DUF2029 domain-containing protein</fullName>
    </recommendedName>
</protein>
<sequence>MDYGKANAVNVSMILMSISMLIYNNSYLNVFIIAGNLIILIIAGFFLFTRLNMPNSWLLIDIEFFFSLFEIFYFRYSVIISKIINPLYYQEFFLITLLLFIILFVSIFLLSRIYDRVPEFTLIYLIVVSLLFSSFARLGTDEEMIDYYSAHVFLEGMNPYVTSTTASVYSHFPFFSPVLYGTPLTTRGVVTSLGYPALAFLIQIPSNLFHFNPNYVNTFFYFAFIIALYISLNKRGVKDLFPFLALPILINTNYLYFSEGGVTDIIWTFFTFLSLQSSHDSWKGVFYGLALSLKQIPLVLLPFYLYHLKKERHNVIEFLVYSLITFFVFNLYFIVKSPLYYFSDIISPETKNLLLISDGISQISAGNLFFLFKPFFDVAMVIIFISEFYLFVKEYDFFKDSWVGFPFFIFLFNYRSLWNYLVYWPFLFFGLNVKGGRANMVRVTKVVSTVFLLLISFAVLFHYSFLSYDNAIHVKVIHVREEEGVVKCILANVSFVNDPDGLKEIKPLFRIFPYNGMFSLNGLLWKSNSTSLTKGEWEIVKITPYLENEDFPVQQFEINAYYGNLLGYTVVNI</sequence>
<dbReference type="RefSeq" id="WP_149528573.1">
    <property type="nucleotide sequence ID" value="NZ_AP018929.1"/>
</dbReference>
<evidence type="ECO:0000313" key="3">
    <source>
        <dbReference type="EMBL" id="BBG27110.1"/>
    </source>
</evidence>
<evidence type="ECO:0000256" key="1">
    <source>
        <dbReference type="SAM" id="Phobius"/>
    </source>
</evidence>
<evidence type="ECO:0000313" key="4">
    <source>
        <dbReference type="Proteomes" id="UP000322983"/>
    </source>
</evidence>
<feature type="transmembrane region" description="Helical" evidence="1">
    <location>
        <begin position="318"/>
        <end position="335"/>
    </location>
</feature>
<dbReference type="EMBL" id="AP018929">
    <property type="protein sequence ID" value="BBG24353.1"/>
    <property type="molecule type" value="Genomic_DNA"/>
</dbReference>
<evidence type="ECO:0000313" key="2">
    <source>
        <dbReference type="EMBL" id="BBG24353.1"/>
    </source>
</evidence>
<keyword evidence="1" id="KW-0472">Membrane</keyword>
<feature type="transmembrane region" description="Helical" evidence="1">
    <location>
        <begin position="122"/>
        <end position="140"/>
    </location>
</feature>
<reference evidence="5" key="1">
    <citation type="submission" date="2018-09" db="EMBL/GenBank/DDBJ databases">
        <title>Complete Genome Sequencing of Sulfolobus sp. JCM 16834.</title>
        <authorList>
            <person name="Kato S."/>
            <person name="Itoh T."/>
            <person name="Ohkuma M."/>
        </authorList>
    </citation>
    <scope>NUCLEOTIDE SEQUENCE [LARGE SCALE GENOMIC DNA]</scope>
    <source>
        <strain evidence="5">IC-007</strain>
    </source>
</reference>
<feature type="transmembrane region" description="Helical" evidence="1">
    <location>
        <begin position="374"/>
        <end position="392"/>
    </location>
</feature>
<keyword evidence="1" id="KW-0812">Transmembrane</keyword>
<name>A0A510E4V8_9CREN</name>
<dbReference type="Proteomes" id="UP000322983">
    <property type="component" value="Chromosome"/>
</dbReference>
<feature type="transmembrane region" description="Helical" evidence="1">
    <location>
        <begin position="56"/>
        <end position="76"/>
    </location>
</feature>
<organism evidence="3 5">
    <name type="scientific">Sulfuracidifex tepidarius</name>
    <dbReference type="NCBI Taxonomy" id="1294262"/>
    <lineage>
        <taxon>Archaea</taxon>
        <taxon>Thermoproteota</taxon>
        <taxon>Thermoprotei</taxon>
        <taxon>Sulfolobales</taxon>
        <taxon>Sulfolobaceae</taxon>
        <taxon>Sulfuracidifex</taxon>
    </lineage>
</organism>
<feature type="transmembrane region" description="Helical" evidence="1">
    <location>
        <begin position="192"/>
        <end position="209"/>
    </location>
</feature>